<proteinExistence type="predicted"/>
<evidence type="ECO:0000313" key="3">
    <source>
        <dbReference type="Proteomes" id="UP001234989"/>
    </source>
</evidence>
<dbReference type="Proteomes" id="UP001234989">
    <property type="component" value="Chromosome 11"/>
</dbReference>
<dbReference type="AlphaFoldDB" id="A0AAF0V1R7"/>
<reference evidence="2" key="1">
    <citation type="submission" date="2023-08" db="EMBL/GenBank/DDBJ databases">
        <title>A de novo genome assembly of Solanum verrucosum Schlechtendal, a Mexican diploid species geographically isolated from the other diploid A-genome species in potato relatives.</title>
        <authorList>
            <person name="Hosaka K."/>
        </authorList>
    </citation>
    <scope>NUCLEOTIDE SEQUENCE</scope>
    <source>
        <tissue evidence="2">Young leaves</tissue>
    </source>
</reference>
<gene>
    <name evidence="2" type="ORF">MTR67_048944</name>
</gene>
<evidence type="ECO:0000256" key="1">
    <source>
        <dbReference type="SAM" id="Coils"/>
    </source>
</evidence>
<accession>A0AAF0V1R7</accession>
<dbReference type="EMBL" id="CP133622">
    <property type="protein sequence ID" value="WMV55559.1"/>
    <property type="molecule type" value="Genomic_DNA"/>
</dbReference>
<keyword evidence="3" id="KW-1185">Reference proteome</keyword>
<name>A0AAF0V1R7_SOLVR</name>
<protein>
    <submittedName>
        <fullName evidence="2">Uncharacterized protein</fullName>
    </submittedName>
</protein>
<feature type="coiled-coil region" evidence="1">
    <location>
        <begin position="173"/>
        <end position="214"/>
    </location>
</feature>
<keyword evidence="1" id="KW-0175">Coiled coil</keyword>
<organism evidence="2 3">
    <name type="scientific">Solanum verrucosum</name>
    <dbReference type="NCBI Taxonomy" id="315347"/>
    <lineage>
        <taxon>Eukaryota</taxon>
        <taxon>Viridiplantae</taxon>
        <taxon>Streptophyta</taxon>
        <taxon>Embryophyta</taxon>
        <taxon>Tracheophyta</taxon>
        <taxon>Spermatophyta</taxon>
        <taxon>Magnoliopsida</taxon>
        <taxon>eudicotyledons</taxon>
        <taxon>Gunneridae</taxon>
        <taxon>Pentapetalae</taxon>
        <taxon>asterids</taxon>
        <taxon>lamiids</taxon>
        <taxon>Solanales</taxon>
        <taxon>Solanaceae</taxon>
        <taxon>Solanoideae</taxon>
        <taxon>Solaneae</taxon>
        <taxon>Solanum</taxon>
    </lineage>
</organism>
<evidence type="ECO:0000313" key="2">
    <source>
        <dbReference type="EMBL" id="WMV55559.1"/>
    </source>
</evidence>
<sequence length="235" mass="26549">MYISTKQTCVDYRSEIFEELEHLKCYDSPSSQPEPSYHDLASIGFNSSEIDDYWLGPFNSKELAQLDASFQQPTPQQVAHSQSNVDIARSGISHSKKENAIERIEKDYGITRQILEQHFGMTLQQAAKALRDHLVLNRNRSTLVDCRLLDDNDQVPTAPPRATDPVASVLNDLHIAREQNDALRTEIETMRTNMAESQGEVARLKDQLLQQQQDSNARVDHLLKLLASSHSPPPS</sequence>